<feature type="compositionally biased region" description="Polar residues" evidence="1">
    <location>
        <begin position="225"/>
        <end position="234"/>
    </location>
</feature>
<protein>
    <submittedName>
        <fullName evidence="2">Uncharacterized protein</fullName>
    </submittedName>
</protein>
<evidence type="ECO:0000313" key="3">
    <source>
        <dbReference type="Proteomes" id="UP001208570"/>
    </source>
</evidence>
<dbReference type="GO" id="GO:0005737">
    <property type="term" value="C:cytoplasm"/>
    <property type="evidence" value="ECO:0007669"/>
    <property type="project" value="TreeGrafter"/>
</dbReference>
<accession>A0AAD9N2R1</accession>
<comment type="caution">
    <text evidence="2">The sequence shown here is derived from an EMBL/GenBank/DDBJ whole genome shotgun (WGS) entry which is preliminary data.</text>
</comment>
<feature type="region of interest" description="Disordered" evidence="1">
    <location>
        <begin position="204"/>
        <end position="256"/>
    </location>
</feature>
<dbReference type="GO" id="GO:0009966">
    <property type="term" value="P:regulation of signal transduction"/>
    <property type="evidence" value="ECO:0007669"/>
    <property type="project" value="InterPro"/>
</dbReference>
<organism evidence="2 3">
    <name type="scientific">Paralvinella palmiformis</name>
    <dbReference type="NCBI Taxonomy" id="53620"/>
    <lineage>
        <taxon>Eukaryota</taxon>
        <taxon>Metazoa</taxon>
        <taxon>Spiralia</taxon>
        <taxon>Lophotrochozoa</taxon>
        <taxon>Annelida</taxon>
        <taxon>Polychaeta</taxon>
        <taxon>Sedentaria</taxon>
        <taxon>Canalipalpata</taxon>
        <taxon>Terebellida</taxon>
        <taxon>Terebelliformia</taxon>
        <taxon>Alvinellidae</taxon>
        <taxon>Paralvinella</taxon>
    </lineage>
</organism>
<feature type="compositionally biased region" description="Basic and acidic residues" evidence="1">
    <location>
        <begin position="281"/>
        <end position="294"/>
    </location>
</feature>
<name>A0AAD9N2R1_9ANNE</name>
<keyword evidence="3" id="KW-1185">Reference proteome</keyword>
<evidence type="ECO:0000313" key="2">
    <source>
        <dbReference type="EMBL" id="KAK2155002.1"/>
    </source>
</evidence>
<dbReference type="PANTHER" id="PTHR46583">
    <property type="entry name" value="REGULATOR OF G-PROTEIN SIGNALING 22"/>
    <property type="match status" value="1"/>
</dbReference>
<dbReference type="GO" id="GO:0005634">
    <property type="term" value="C:nucleus"/>
    <property type="evidence" value="ECO:0007669"/>
    <property type="project" value="TreeGrafter"/>
</dbReference>
<dbReference type="AlphaFoldDB" id="A0AAD9N2R1"/>
<dbReference type="EMBL" id="JAODUP010000251">
    <property type="protein sequence ID" value="KAK2155002.1"/>
    <property type="molecule type" value="Genomic_DNA"/>
</dbReference>
<gene>
    <name evidence="2" type="ORF">LSH36_251g02004</name>
</gene>
<dbReference type="PANTHER" id="PTHR46583:SF1">
    <property type="entry name" value="REGULATOR OF G-PROTEIN SIGNALING 22"/>
    <property type="match status" value="1"/>
</dbReference>
<evidence type="ECO:0000256" key="1">
    <source>
        <dbReference type="SAM" id="MobiDB-lite"/>
    </source>
</evidence>
<feature type="region of interest" description="Disordered" evidence="1">
    <location>
        <begin position="269"/>
        <end position="294"/>
    </location>
</feature>
<reference evidence="2" key="1">
    <citation type="journal article" date="2023" name="Mol. Biol. Evol.">
        <title>Third-Generation Sequencing Reveals the Adaptive Role of the Epigenome in Three Deep-Sea Polychaetes.</title>
        <authorList>
            <person name="Perez M."/>
            <person name="Aroh O."/>
            <person name="Sun Y."/>
            <person name="Lan Y."/>
            <person name="Juniper S.K."/>
            <person name="Young C.R."/>
            <person name="Angers B."/>
            <person name="Qian P.Y."/>
        </authorList>
    </citation>
    <scope>NUCLEOTIDE SEQUENCE</scope>
    <source>
        <strain evidence="2">P08H-3</strain>
    </source>
</reference>
<dbReference type="InterPro" id="IPR042651">
    <property type="entry name" value="Rgs22"/>
</dbReference>
<dbReference type="Proteomes" id="UP001208570">
    <property type="component" value="Unassembled WGS sequence"/>
</dbReference>
<dbReference type="GO" id="GO:0001965">
    <property type="term" value="F:G-protein alpha-subunit binding"/>
    <property type="evidence" value="ECO:0007669"/>
    <property type="project" value="InterPro"/>
</dbReference>
<feature type="compositionally biased region" description="Low complexity" evidence="1">
    <location>
        <begin position="204"/>
        <end position="224"/>
    </location>
</feature>
<sequence length="294" mass="33240">MASGPKRVRIKEKSATLSFPEPLEFNKETGGFEIINDAKKKLAAEIKAAVRSTRRPKPIYRPVHNHSYSPIPLIPIEIPKQQEEREIDTSFTVKSLNREQGIEWIKRERMPAFLESDCYAEYRLAKLVAQTENVYRTDELIMVKIDYSPPPKKEKIEVIEEKPEEDETEVMFRHMYVSLGNTPVTATESWVSQAKSALEMLTTGGVTGPAVSTTTTTQSESTAGRPNSSFSGTSRRNKSATSDRDSGIWSQTRTSVGDYSEFIKHPDFEHAPNSVLDDDEPIRSRLFDPGKRSR</sequence>
<proteinExistence type="predicted"/>